<protein>
    <recommendedName>
        <fullName evidence="5">Leucine rich repeat-containing protein</fullName>
    </recommendedName>
</protein>
<dbReference type="AlphaFoldDB" id="A0A7X0U8J4"/>
<organism evidence="3 4">
    <name type="scientific">Acidovorax soli</name>
    <dbReference type="NCBI Taxonomy" id="592050"/>
    <lineage>
        <taxon>Bacteria</taxon>
        <taxon>Pseudomonadati</taxon>
        <taxon>Pseudomonadota</taxon>
        <taxon>Betaproteobacteria</taxon>
        <taxon>Burkholderiales</taxon>
        <taxon>Comamonadaceae</taxon>
        <taxon>Acidovorax</taxon>
    </lineage>
</organism>
<dbReference type="RefSeq" id="WP_221480110.1">
    <property type="nucleotide sequence ID" value="NZ_JACHLK010000002.1"/>
</dbReference>
<dbReference type="PROSITE" id="PS51450">
    <property type="entry name" value="LRR"/>
    <property type="match status" value="2"/>
</dbReference>
<proteinExistence type="predicted"/>
<keyword evidence="2" id="KW-0677">Repeat</keyword>
<dbReference type="Gene3D" id="3.80.10.10">
    <property type="entry name" value="Ribonuclease Inhibitor"/>
    <property type="match status" value="1"/>
</dbReference>
<dbReference type="EMBL" id="JACHLK010000002">
    <property type="protein sequence ID" value="MBB6558839.1"/>
    <property type="molecule type" value="Genomic_DNA"/>
</dbReference>
<dbReference type="PANTHER" id="PTHR46652:SF3">
    <property type="entry name" value="LEUCINE-RICH REPEAT-CONTAINING PROTEIN 9"/>
    <property type="match status" value="1"/>
</dbReference>
<dbReference type="Proteomes" id="UP000575083">
    <property type="component" value="Unassembled WGS sequence"/>
</dbReference>
<gene>
    <name evidence="3" type="ORF">HNP48_001503</name>
</gene>
<evidence type="ECO:0000256" key="2">
    <source>
        <dbReference type="ARBA" id="ARBA00022737"/>
    </source>
</evidence>
<keyword evidence="4" id="KW-1185">Reference proteome</keyword>
<evidence type="ECO:0000256" key="1">
    <source>
        <dbReference type="ARBA" id="ARBA00022614"/>
    </source>
</evidence>
<name>A0A7X0U8J4_9BURK</name>
<evidence type="ECO:0000313" key="4">
    <source>
        <dbReference type="Proteomes" id="UP000575083"/>
    </source>
</evidence>
<keyword evidence="1" id="KW-0433">Leucine-rich repeat</keyword>
<dbReference type="Pfam" id="PF07723">
    <property type="entry name" value="LRR_2"/>
    <property type="match status" value="1"/>
</dbReference>
<dbReference type="InterPro" id="IPR032675">
    <property type="entry name" value="LRR_dom_sf"/>
</dbReference>
<dbReference type="InterPro" id="IPR025875">
    <property type="entry name" value="Leu-rich_rpt_4"/>
</dbReference>
<reference evidence="3 4" key="1">
    <citation type="submission" date="2020-08" db="EMBL/GenBank/DDBJ databases">
        <title>Functional genomics of gut bacteria from endangered species of beetles.</title>
        <authorList>
            <person name="Carlos-Shanley C."/>
        </authorList>
    </citation>
    <scope>NUCLEOTIDE SEQUENCE [LARGE SCALE GENOMIC DNA]</scope>
    <source>
        <strain evidence="3 4">S00198</strain>
    </source>
</reference>
<dbReference type="InterPro" id="IPR050836">
    <property type="entry name" value="SDS22/Internalin_LRR"/>
</dbReference>
<evidence type="ECO:0008006" key="5">
    <source>
        <dbReference type="Google" id="ProtNLM"/>
    </source>
</evidence>
<comment type="caution">
    <text evidence="3">The sequence shown here is derived from an EMBL/GenBank/DDBJ whole genome shotgun (WGS) entry which is preliminary data.</text>
</comment>
<accession>A0A7X0U8J4</accession>
<dbReference type="SUPFAM" id="SSF52058">
    <property type="entry name" value="L domain-like"/>
    <property type="match status" value="1"/>
</dbReference>
<sequence length="453" mass="50197">MEVLCLRSSKLAEPLDLARIAHITSLTYLRLESVKFTNLAALRALPRLKTLSIDNCRFSDFEALNGFQTLRDLTLRNNKKAMFPTGLDLPQLQSLQLSRSGISDLGFVQGYAHSYPGMVKLDLSGNQLGDLSPLTACTQVTDLNLSFNEISDLSPLAACPQIVKLNIAYNPISSLAPLAGRKFVDFHASAPQLEERLALKLDLPQPPQVHKPEHVEAWRLADRMRAKDWPAVYAITDLDLLARGFSSFVGGHYDEEALRGVLAHPAEGAFHALVANGLRPHYTEEWAVLVEVLSSFGEHTIAPMTECFHTALAWHPYRQEFLAGKLKSDHATIMNVLLKVASPAYTDLFLAFFNDRDRFSNAHLGNYKCLLEVVGKTKAPQLVEPIMDLLRLERQIVGGDAVFMKRIFKAIGQLGSKADAALLASRFDAAAEDRPDVLQAYEAALARLEKKKV</sequence>
<dbReference type="InterPro" id="IPR013101">
    <property type="entry name" value="LRR_PRU1-like"/>
</dbReference>
<dbReference type="PANTHER" id="PTHR46652">
    <property type="entry name" value="LEUCINE-RICH REPEAT AND IQ DOMAIN-CONTAINING PROTEIN 1-RELATED"/>
    <property type="match status" value="1"/>
</dbReference>
<dbReference type="Pfam" id="PF12799">
    <property type="entry name" value="LRR_4"/>
    <property type="match status" value="1"/>
</dbReference>
<dbReference type="InterPro" id="IPR001611">
    <property type="entry name" value="Leu-rich_rpt"/>
</dbReference>
<evidence type="ECO:0000313" key="3">
    <source>
        <dbReference type="EMBL" id="MBB6558839.1"/>
    </source>
</evidence>